<evidence type="ECO:0000259" key="7">
    <source>
        <dbReference type="PROSITE" id="PS50305"/>
    </source>
</evidence>
<protein>
    <recommendedName>
        <fullName evidence="5">NAD-dependent protein deacylase</fullName>
        <ecNumber evidence="5">2.3.1.286</ecNumber>
    </recommendedName>
    <alternativeName>
        <fullName evidence="5">Regulatory protein SIR2 homolog</fullName>
    </alternativeName>
</protein>
<name>A0A0X1KM73_9EURY</name>
<dbReference type="PROSITE" id="PS50305">
    <property type="entry name" value="SIRTUIN"/>
    <property type="match status" value="1"/>
</dbReference>
<feature type="binding site" evidence="5 6">
    <location>
        <position position="155"/>
    </location>
    <ligand>
        <name>Zn(2+)</name>
        <dbReference type="ChEBI" id="CHEBI:29105"/>
    </ligand>
</feature>
<feature type="binding site" evidence="5">
    <location>
        <begin position="21"/>
        <end position="40"/>
    </location>
    <ligand>
        <name>NAD(+)</name>
        <dbReference type="ChEBI" id="CHEBI:57540"/>
    </ligand>
</feature>
<dbReference type="HAMAP" id="MF_01121">
    <property type="entry name" value="Sirtuin_ClassIII"/>
    <property type="match status" value="1"/>
</dbReference>
<keyword evidence="5" id="KW-0963">Cytoplasm</keyword>
<dbReference type="AlphaFoldDB" id="A0A0X1KM73"/>
<feature type="binding site" evidence="5">
    <location>
        <begin position="218"/>
        <end position="220"/>
    </location>
    <ligand>
        <name>NAD(+)</name>
        <dbReference type="ChEBI" id="CHEBI:57540"/>
    </ligand>
</feature>
<dbReference type="PATRIC" id="fig|1432656.3.peg.1845"/>
<keyword evidence="4 5" id="KW-0804">Transcription</keyword>
<comment type="function">
    <text evidence="5">NAD-dependent lysine deacetylase and desuccinylase that specifically removes acetyl and succinyl groups on target proteins. Modulates the activities of several proteins which are inactive in their acylated form. Deacetylates the N-terminal lysine residue of Alba, the major archaeal chromatin protein and that, in turn, increases Alba's DNA binding affinity, thereby repressing transcription.</text>
</comment>
<keyword evidence="3 5" id="KW-0520">NAD</keyword>
<feature type="binding site" evidence="5 6">
    <location>
        <position position="152"/>
    </location>
    <ligand>
        <name>Zn(2+)</name>
        <dbReference type="ChEBI" id="CHEBI:29105"/>
    </ligand>
</feature>
<dbReference type="STRING" id="1432656.X802_09455"/>
<comment type="catalytic activity">
    <reaction evidence="5">
        <text>N(6)-succinyl-L-lysyl-[protein] + NAD(+) + H2O = 2''-O-succinyl-ADP-D-ribose + nicotinamide + L-lysyl-[protein]</text>
        <dbReference type="Rhea" id="RHEA:47668"/>
        <dbReference type="Rhea" id="RHEA-COMP:9752"/>
        <dbReference type="Rhea" id="RHEA-COMP:11877"/>
        <dbReference type="ChEBI" id="CHEBI:15377"/>
        <dbReference type="ChEBI" id="CHEBI:17154"/>
        <dbReference type="ChEBI" id="CHEBI:29969"/>
        <dbReference type="ChEBI" id="CHEBI:57540"/>
        <dbReference type="ChEBI" id="CHEBI:87830"/>
        <dbReference type="ChEBI" id="CHEBI:87832"/>
    </reaction>
</comment>
<dbReference type="GO" id="GO:0036054">
    <property type="term" value="F:protein-malonyllysine demalonylase activity"/>
    <property type="evidence" value="ECO:0007669"/>
    <property type="project" value="InterPro"/>
</dbReference>
<dbReference type="RefSeq" id="WP_062373240.1">
    <property type="nucleotide sequence ID" value="NZ_CP007140.1"/>
</dbReference>
<dbReference type="EC" id="2.3.1.286" evidence="5"/>
<sequence>MLCEEAGRILTKAKFAIAFTGAGISAESGVPTFRDANGLWKNYRPEDLATPEAFRRNPRLVWEFYRWRMKLISKARPNRAHLALARLEEMGILKAVITQNVDDLHREAGTKNLIELHGNIFRVRCTACSYRENLKESERLEELLSSDELPKCPRCGSLLRPDVVWFGEALPKGALEKAFELASKADVVLVIGTSGVVYPAAYIPYIVKEHGGRVIEVNPRRSGITPIADVFIPKPAGEGMGKILEVVEGLVYGKSSGDRVQP</sequence>
<dbReference type="EMBL" id="CP007140">
    <property type="protein sequence ID" value="AJC72346.1"/>
    <property type="molecule type" value="Genomic_DNA"/>
</dbReference>
<feature type="binding site" evidence="5 6">
    <location>
        <position position="125"/>
    </location>
    <ligand>
        <name>Zn(2+)</name>
        <dbReference type="ChEBI" id="CHEBI:29105"/>
    </ligand>
</feature>
<keyword evidence="2 5" id="KW-0805">Transcription regulation</keyword>
<evidence type="ECO:0000313" key="8">
    <source>
        <dbReference type="EMBL" id="AJC72346.1"/>
    </source>
</evidence>
<comment type="similarity">
    <text evidence="5">Belongs to the sirtuin family. Class III subfamily.</text>
</comment>
<proteinExistence type="inferred from homology"/>
<dbReference type="NCBIfam" id="NF040867">
    <property type="entry name" value="prot_deacyl_CobB"/>
    <property type="match status" value="1"/>
</dbReference>
<keyword evidence="5 6" id="KW-0479">Metal-binding</keyword>
<dbReference type="GO" id="GO:0070403">
    <property type="term" value="F:NAD+ binding"/>
    <property type="evidence" value="ECO:0007669"/>
    <property type="project" value="UniProtKB-UniRule"/>
</dbReference>
<dbReference type="SUPFAM" id="SSF52467">
    <property type="entry name" value="DHS-like NAD/FAD-binding domain"/>
    <property type="match status" value="1"/>
</dbReference>
<dbReference type="InterPro" id="IPR027546">
    <property type="entry name" value="Sirtuin_class_III"/>
</dbReference>
<accession>A0A0X1KM73</accession>
<organism evidence="8 9">
    <name type="scientific">Thermococcus guaymasensis DSM 11113</name>
    <dbReference type="NCBI Taxonomy" id="1432656"/>
    <lineage>
        <taxon>Archaea</taxon>
        <taxon>Methanobacteriati</taxon>
        <taxon>Methanobacteriota</taxon>
        <taxon>Thermococci</taxon>
        <taxon>Thermococcales</taxon>
        <taxon>Thermococcaceae</taxon>
        <taxon>Thermococcus</taxon>
    </lineage>
</organism>
<evidence type="ECO:0000256" key="6">
    <source>
        <dbReference type="PROSITE-ProRule" id="PRU00236"/>
    </source>
</evidence>
<feature type="binding site" evidence="5">
    <location>
        <position position="65"/>
    </location>
    <ligand>
        <name>substrate</name>
    </ligand>
</feature>
<dbReference type="GeneID" id="27135874"/>
<dbReference type="CDD" id="cd01412">
    <property type="entry name" value="SIRT5_Af1_CobB"/>
    <property type="match status" value="1"/>
</dbReference>
<comment type="catalytic activity">
    <reaction evidence="5">
        <text>N(6)-acetyl-L-lysyl-[protein] + NAD(+) + H2O = 2''-O-acetyl-ADP-D-ribose + nicotinamide + L-lysyl-[protein]</text>
        <dbReference type="Rhea" id="RHEA:43636"/>
        <dbReference type="Rhea" id="RHEA-COMP:9752"/>
        <dbReference type="Rhea" id="RHEA-COMP:10731"/>
        <dbReference type="ChEBI" id="CHEBI:15377"/>
        <dbReference type="ChEBI" id="CHEBI:17154"/>
        <dbReference type="ChEBI" id="CHEBI:29969"/>
        <dbReference type="ChEBI" id="CHEBI:57540"/>
        <dbReference type="ChEBI" id="CHEBI:61930"/>
        <dbReference type="ChEBI" id="CHEBI:83767"/>
        <dbReference type="EC" id="2.3.1.286"/>
    </reaction>
</comment>
<dbReference type="GO" id="GO:0005737">
    <property type="term" value="C:cytoplasm"/>
    <property type="evidence" value="ECO:0007669"/>
    <property type="project" value="UniProtKB-SubCell"/>
</dbReference>
<evidence type="ECO:0000256" key="2">
    <source>
        <dbReference type="ARBA" id="ARBA00023015"/>
    </source>
</evidence>
<dbReference type="Gene3D" id="3.40.50.1220">
    <property type="entry name" value="TPP-binding domain"/>
    <property type="match status" value="1"/>
</dbReference>
<dbReference type="GO" id="GO:0008270">
    <property type="term" value="F:zinc ion binding"/>
    <property type="evidence" value="ECO:0007669"/>
    <property type="project" value="UniProtKB-UniRule"/>
</dbReference>
<dbReference type="InterPro" id="IPR026591">
    <property type="entry name" value="Sirtuin_cat_small_dom_sf"/>
</dbReference>
<dbReference type="InterPro" id="IPR050134">
    <property type="entry name" value="NAD-dep_sirtuin_deacylases"/>
</dbReference>
<gene>
    <name evidence="5" type="primary">cobB</name>
    <name evidence="8" type="ORF">X802_09455</name>
</gene>
<dbReference type="Pfam" id="PF02146">
    <property type="entry name" value="SIR2"/>
    <property type="match status" value="1"/>
</dbReference>
<evidence type="ECO:0000256" key="1">
    <source>
        <dbReference type="ARBA" id="ARBA00022679"/>
    </source>
</evidence>
<evidence type="ECO:0000313" key="9">
    <source>
        <dbReference type="Proteomes" id="UP000062043"/>
    </source>
</evidence>
<keyword evidence="9" id="KW-1185">Reference proteome</keyword>
<dbReference type="PANTHER" id="PTHR11085">
    <property type="entry name" value="NAD-DEPENDENT PROTEIN DEACYLASE SIRTUIN-5, MITOCHONDRIAL-RELATED"/>
    <property type="match status" value="1"/>
</dbReference>
<keyword evidence="5 6" id="KW-0862">Zinc</keyword>
<dbReference type="OrthoDB" id="728at2157"/>
<evidence type="ECO:0000256" key="4">
    <source>
        <dbReference type="ARBA" id="ARBA00023163"/>
    </source>
</evidence>
<feature type="binding site" evidence="5">
    <location>
        <begin position="192"/>
        <end position="194"/>
    </location>
    <ligand>
        <name>NAD(+)</name>
        <dbReference type="ChEBI" id="CHEBI:57540"/>
    </ligand>
</feature>
<dbReference type="InterPro" id="IPR026590">
    <property type="entry name" value="Ssirtuin_cat_dom"/>
</dbReference>
<dbReference type="PANTHER" id="PTHR11085:SF10">
    <property type="entry name" value="NAD-DEPENDENT PROTEIN DEACYLASE SIRTUIN-5, MITOCHONDRIAL-RELATED"/>
    <property type="match status" value="1"/>
</dbReference>
<feature type="binding site" evidence="5 6">
    <location>
        <position position="128"/>
    </location>
    <ligand>
        <name>Zn(2+)</name>
        <dbReference type="ChEBI" id="CHEBI:29105"/>
    </ligand>
</feature>
<dbReference type="NCBIfam" id="NF001753">
    <property type="entry name" value="PRK00481.1-3"/>
    <property type="match status" value="1"/>
</dbReference>
<dbReference type="KEGG" id="tgy:X802_09455"/>
<keyword evidence="1 5" id="KW-0808">Transferase</keyword>
<dbReference type="InterPro" id="IPR003000">
    <property type="entry name" value="Sirtuin"/>
</dbReference>
<dbReference type="GO" id="GO:0036055">
    <property type="term" value="F:protein-succinyllysine desuccinylase activity"/>
    <property type="evidence" value="ECO:0007669"/>
    <property type="project" value="UniProtKB-UniRule"/>
</dbReference>
<comment type="cofactor">
    <cofactor evidence="5">
        <name>Zn(2+)</name>
        <dbReference type="ChEBI" id="CHEBI:29105"/>
    </cofactor>
    <text evidence="5">Binds 1 zinc ion per subunit.</text>
</comment>
<comment type="domain">
    <text evidence="5">2 residues (Tyr-65 and Arg-68) present in a large hydrophobic pocket are probably involved in substrate specificity. They are important for desuccinylation activity, but dispensable for deacetylation activity.</text>
</comment>
<feature type="domain" description="Deacetylase sirtuin-type" evidence="7">
    <location>
        <begin position="1"/>
        <end position="250"/>
    </location>
</feature>
<dbReference type="Gene3D" id="3.30.1600.10">
    <property type="entry name" value="SIR2/SIRT2 'Small Domain"/>
    <property type="match status" value="1"/>
</dbReference>
<feature type="binding site" evidence="5">
    <location>
        <begin position="99"/>
        <end position="102"/>
    </location>
    <ligand>
        <name>NAD(+)</name>
        <dbReference type="ChEBI" id="CHEBI:57540"/>
    </ligand>
</feature>
<reference evidence="8 9" key="1">
    <citation type="submission" date="2014-01" db="EMBL/GenBank/DDBJ databases">
        <title>Genome sequencing of Thermococcus guaymasensis.</title>
        <authorList>
            <person name="Zhang X."/>
            <person name="Alvare G."/>
            <person name="Fristensky B."/>
            <person name="Chen L."/>
            <person name="Suen T."/>
            <person name="Chen Q."/>
            <person name="Ma K."/>
        </authorList>
    </citation>
    <scope>NUCLEOTIDE SEQUENCE [LARGE SCALE GENOMIC DNA]</scope>
    <source>
        <strain evidence="8 9">DSM 11113</strain>
    </source>
</reference>
<evidence type="ECO:0000256" key="5">
    <source>
        <dbReference type="HAMAP-Rule" id="MF_01121"/>
    </source>
</evidence>
<feature type="binding site" evidence="5">
    <location>
        <position position="68"/>
    </location>
    <ligand>
        <name>substrate</name>
    </ligand>
</feature>
<dbReference type="InterPro" id="IPR029035">
    <property type="entry name" value="DHS-like_NAD/FAD-binding_dom"/>
</dbReference>
<dbReference type="Proteomes" id="UP000062043">
    <property type="component" value="Chromosome"/>
</dbReference>
<evidence type="ECO:0000256" key="3">
    <source>
        <dbReference type="ARBA" id="ARBA00023027"/>
    </source>
</evidence>
<feature type="binding site" evidence="5">
    <location>
        <position position="236"/>
    </location>
    <ligand>
        <name>NAD(+)</name>
        <dbReference type="ChEBI" id="CHEBI:57540"/>
    </ligand>
</feature>
<dbReference type="GO" id="GO:0017136">
    <property type="term" value="F:histone deacetylase activity, NAD-dependent"/>
    <property type="evidence" value="ECO:0007669"/>
    <property type="project" value="TreeGrafter"/>
</dbReference>
<feature type="active site" description="Proton acceptor" evidence="5 6">
    <location>
        <position position="117"/>
    </location>
</feature>
<comment type="subcellular location">
    <subcellularLocation>
        <location evidence="5">Cytoplasm</location>
    </subcellularLocation>
</comment>